<name>A0A4D9CLG9_9STRA</name>
<feature type="compositionally biased region" description="Low complexity" evidence="1">
    <location>
        <begin position="535"/>
        <end position="545"/>
    </location>
</feature>
<evidence type="ECO:0000313" key="4">
    <source>
        <dbReference type="Proteomes" id="UP000355283"/>
    </source>
</evidence>
<feature type="domain" description="Calponin-homology (CH)" evidence="2">
    <location>
        <begin position="911"/>
        <end position="1031"/>
    </location>
</feature>
<feature type="compositionally biased region" description="Basic and acidic residues" evidence="1">
    <location>
        <begin position="760"/>
        <end position="776"/>
    </location>
</feature>
<evidence type="ECO:0000256" key="1">
    <source>
        <dbReference type="SAM" id="MobiDB-lite"/>
    </source>
</evidence>
<evidence type="ECO:0000259" key="2">
    <source>
        <dbReference type="PROSITE" id="PS50021"/>
    </source>
</evidence>
<dbReference type="InterPro" id="IPR036872">
    <property type="entry name" value="CH_dom_sf"/>
</dbReference>
<reference evidence="3 4" key="1">
    <citation type="submission" date="2019-01" db="EMBL/GenBank/DDBJ databases">
        <title>Nuclear Genome Assembly of the Microalgal Biofuel strain Nannochloropsis salina CCMP1776.</title>
        <authorList>
            <person name="Hovde B."/>
        </authorList>
    </citation>
    <scope>NUCLEOTIDE SEQUENCE [LARGE SCALE GENOMIC DNA]</scope>
    <source>
        <strain evidence="3 4">CCMP1776</strain>
    </source>
</reference>
<accession>A0A4D9CLG9</accession>
<feature type="compositionally biased region" description="Low complexity" evidence="1">
    <location>
        <begin position="676"/>
        <end position="685"/>
    </location>
</feature>
<dbReference type="PROSITE" id="PS50021">
    <property type="entry name" value="CH"/>
    <property type="match status" value="1"/>
</dbReference>
<feature type="region of interest" description="Disordered" evidence="1">
    <location>
        <begin position="138"/>
        <end position="209"/>
    </location>
</feature>
<feature type="compositionally biased region" description="Pro residues" evidence="1">
    <location>
        <begin position="274"/>
        <end position="290"/>
    </location>
</feature>
<feature type="compositionally biased region" description="Polar residues" evidence="1">
    <location>
        <begin position="200"/>
        <end position="209"/>
    </location>
</feature>
<sequence>MDGATASFYSKKGHAGFSLSLLLHWVNTLPPRSCLLVSQAVDIYDGRVLRDILVQCFLPPQHEGKDLDEALRLFHACYLAQDPALFEFLYQEEEGAVISSAKLKALVERIRGGDNVELTRLLSVLRVLWDRKKLAETGRSRKEHPMMPVERGRRGRKGKAKGGGWDRDWEEEKEQAGGGKNGEEGEREEEIEKQMEDDGMTSSQGPFPSKSQAYLLQASFHRPGSLFSEEEAKIHGLPRAGSTRHSTSLTPPLKAEDRSFATVDVVPCHKAASPGPPSHGGPAAPVPPFPPHHKGREEVVSPTRALSLRERVLVHAWLQGLGLPVNLPPVPVPPVLDRWLPEEGKEGVDEGGGGNQGPSSPSPLPLHRDSFRNGRFLCALFLRLEPEIAACTKGLQELLCEEDTSLSSLPSSLPPSPPSFLVRARERLRCAFWLFRCRTFPLIPLCYFECVEDVLLGDTTVLWSLLWELRNIYNLSSPLPPSLPPSSPPCAPAGRSHATKLPFEHAENGTRAHGRESCEMPQEKDGTTPYPPGGRRPAPRAWAPGQGTEAEGVRSEKTANARKFWRRRCGATVKGGQEAVGVRGASPTRGQALTGGDSTEGGGESLGAQDGMPSKGAEGERLRWEEERARRQRAESRQGEGGGKGVGEEGNDAGESRGFPEDLYPHPYGPSPSCSPAPSLSSLRPHAFSPDRVRKAISFQGASAEEPSSGERDERRPQPIQTPRHDQGQPLWARPCRWHQEPLQEEGAKTRHKSLWEGLARSDDHGRSAGRDRTPMEKTISMRVSPSFSQEDASVSPYVPSAAASALSSPYSLSRGASVSGNALRPDRLPRPFLSEPEHRAAPPPALSPSFASPTLGYPPSSQDFDHPFPPEAFTRPLTDFSAPLLHAQPMVSPRLSEDEASLPCPARLGSAEAEDILGWLGAHGIVLQQPERLLLSSSQQSDCPEFSDGLLLARLLGRLEGWGEEGVEGIHWSPGTAVVTRLQNLKRVLDVWRRKRKGIPLHLLHREFDILEGRTDVLLPLLWHVRRVYEEENGEKPTETGL</sequence>
<feature type="region of interest" description="Disordered" evidence="1">
    <location>
        <begin position="507"/>
        <end position="561"/>
    </location>
</feature>
<feature type="region of interest" description="Disordered" evidence="1">
    <location>
        <begin position="342"/>
        <end position="365"/>
    </location>
</feature>
<proteinExistence type="predicted"/>
<dbReference type="Gene3D" id="1.10.418.10">
    <property type="entry name" value="Calponin-like domain"/>
    <property type="match status" value="1"/>
</dbReference>
<feature type="region of interest" description="Disordered" evidence="1">
    <location>
        <begin position="574"/>
        <end position="873"/>
    </location>
</feature>
<feature type="compositionally biased region" description="Low complexity" evidence="1">
    <location>
        <begin position="793"/>
        <end position="814"/>
    </location>
</feature>
<feature type="compositionally biased region" description="Basic and acidic residues" evidence="1">
    <location>
        <begin position="738"/>
        <end position="749"/>
    </location>
</feature>
<gene>
    <name evidence="3" type="ORF">NSK_008499</name>
</gene>
<comment type="caution">
    <text evidence="3">The sequence shown here is derived from an EMBL/GenBank/DDBJ whole genome shotgun (WGS) entry which is preliminary data.</text>
</comment>
<feature type="compositionally biased region" description="Basic and acidic residues" evidence="1">
    <location>
        <begin position="654"/>
        <end position="664"/>
    </location>
</feature>
<keyword evidence="4" id="KW-1185">Reference proteome</keyword>
<dbReference type="AlphaFoldDB" id="A0A4D9CLG9"/>
<feature type="compositionally biased region" description="Basic and acidic residues" evidence="1">
    <location>
        <begin position="825"/>
        <end position="841"/>
    </location>
</feature>
<evidence type="ECO:0000313" key="3">
    <source>
        <dbReference type="EMBL" id="TFJ79941.1"/>
    </source>
</evidence>
<dbReference type="InterPro" id="IPR001715">
    <property type="entry name" value="CH_dom"/>
</dbReference>
<organism evidence="3 4">
    <name type="scientific">Nannochloropsis salina CCMP1776</name>
    <dbReference type="NCBI Taxonomy" id="1027361"/>
    <lineage>
        <taxon>Eukaryota</taxon>
        <taxon>Sar</taxon>
        <taxon>Stramenopiles</taxon>
        <taxon>Ochrophyta</taxon>
        <taxon>Eustigmatophyceae</taxon>
        <taxon>Eustigmatales</taxon>
        <taxon>Monodopsidaceae</taxon>
        <taxon>Microchloropsis</taxon>
        <taxon>Microchloropsis salina</taxon>
    </lineage>
</organism>
<feature type="compositionally biased region" description="Basic and acidic residues" evidence="1">
    <location>
        <begin position="709"/>
        <end position="727"/>
    </location>
</feature>
<feature type="compositionally biased region" description="Basic and acidic residues" evidence="1">
    <location>
        <begin position="507"/>
        <end position="526"/>
    </location>
</feature>
<protein>
    <recommendedName>
        <fullName evidence="2">Calponin-homology (CH) domain-containing protein</fullName>
    </recommendedName>
</protein>
<feature type="region of interest" description="Disordered" evidence="1">
    <location>
        <begin position="268"/>
        <end position="301"/>
    </location>
</feature>
<feature type="compositionally biased region" description="Polar residues" evidence="1">
    <location>
        <begin position="782"/>
        <end position="792"/>
    </location>
</feature>
<dbReference type="OrthoDB" id="10414681at2759"/>
<dbReference type="Proteomes" id="UP000355283">
    <property type="component" value="Unassembled WGS sequence"/>
</dbReference>
<feature type="compositionally biased region" description="Basic and acidic residues" evidence="1">
    <location>
        <begin position="617"/>
        <end position="638"/>
    </location>
</feature>
<dbReference type="EMBL" id="SDOX01000183">
    <property type="protein sequence ID" value="TFJ79941.1"/>
    <property type="molecule type" value="Genomic_DNA"/>
</dbReference>